<dbReference type="SUPFAM" id="SSF81901">
    <property type="entry name" value="HCP-like"/>
    <property type="match status" value="1"/>
</dbReference>
<dbReference type="EMBL" id="CP061724">
    <property type="protein sequence ID" value="QOD01226.1"/>
    <property type="molecule type" value="Genomic_DNA"/>
</dbReference>
<dbReference type="Proteomes" id="UP000193675">
    <property type="component" value="Unassembled WGS sequence"/>
</dbReference>
<dbReference type="EMBL" id="NBWC01000031">
    <property type="protein sequence ID" value="ORL61979.1"/>
    <property type="molecule type" value="Genomic_DNA"/>
</dbReference>
<evidence type="ECO:0000313" key="3">
    <source>
        <dbReference type="Proteomes" id="UP000193675"/>
    </source>
</evidence>
<dbReference type="Gene3D" id="1.25.40.10">
    <property type="entry name" value="Tetratricopeptide repeat domain"/>
    <property type="match status" value="1"/>
</dbReference>
<evidence type="ECO:0008006" key="5">
    <source>
        <dbReference type="Google" id="ProtNLM"/>
    </source>
</evidence>
<evidence type="ECO:0000313" key="1">
    <source>
        <dbReference type="EMBL" id="ORL61979.1"/>
    </source>
</evidence>
<organism evidence="1 3">
    <name type="scientific">Pseudomonas putida</name>
    <name type="common">Arthrobacter siderocapsulatus</name>
    <dbReference type="NCBI Taxonomy" id="303"/>
    <lineage>
        <taxon>Bacteria</taxon>
        <taxon>Pseudomonadati</taxon>
        <taxon>Pseudomonadota</taxon>
        <taxon>Gammaproteobacteria</taxon>
        <taxon>Pseudomonadales</taxon>
        <taxon>Pseudomonadaceae</taxon>
        <taxon>Pseudomonas</taxon>
    </lineage>
</organism>
<keyword evidence="2" id="KW-0614">Plasmid</keyword>
<dbReference type="Proteomes" id="UP000516786">
    <property type="component" value="Plasmid pZXPA-20-602k"/>
</dbReference>
<sequence length="550" mass="59259">MSLAKTFETAKNLGVLTEGWLKHVKGILKENPADIGIKLQLDSAASIVAPAALVATVVSQSGLTVGHDPIRVLLIGSDPLIRFDNSKWASLAGEMLGSPGAIDILLTVDEDAASEFSQLASALDLEPCGVITHEEASSESGPQVDLAIWVHPAGESSDPGEQQNTTTAIGLASQRGVPVYTASFNEVDLHAQNYLIHEQAWQMVPLGGAIERGSKAINKFGISTADLGVEGGWGAILGKLEVSLPTLSEVEISLVRTAMRLVCAEGALHTSWTLGQRINGVAFNRIIPVGLLGNMAIDPQTGHILQQDEDSRELRLIGHLWQAALERMPISKRDLLPWACRLKLAFLSELPKEDERRKEAVATLEEGFRAGVFDAGVALARCYEGSKADGSSAKAVQWHREVGDRHPLSAYSLAYQALEEEDYAAAEIHLRASSAFGYPVAMTDLGKLLCSTDREGEGLQLLGEAADLKDPEANYELGEVSAKAGELQNALNYLRQAWTYGHAEAAGLAAQVAQYMLDHGIGKRSLIKREVKEISTYQKKLDRRQVSNAH</sequence>
<accession>A0A1X0ZR72</accession>
<dbReference type="OrthoDB" id="6981838at2"/>
<evidence type="ECO:0000313" key="4">
    <source>
        <dbReference type="Proteomes" id="UP000516786"/>
    </source>
</evidence>
<proteinExistence type="predicted"/>
<evidence type="ECO:0000313" key="2">
    <source>
        <dbReference type="EMBL" id="QOD01226.1"/>
    </source>
</evidence>
<gene>
    <name evidence="1" type="ORF">B7H17_19920</name>
    <name evidence="2" type="ORF">ID616_32030</name>
</gene>
<name>A0A1X0ZR72_PSEPU</name>
<reference evidence="2 4" key="2">
    <citation type="submission" date="2020-09" db="EMBL/GenBank/DDBJ databases">
        <title>Co-existence of a novel multidrug-resistance efflux pump with carbapenem resistance gene blaVIM-2 in one megaplasmid in Pseudomonas putida.</title>
        <authorList>
            <person name="Peng K."/>
            <person name="Li R."/>
        </authorList>
    </citation>
    <scope>NUCLEOTIDE SEQUENCE [LARGE SCALE GENOMIC DNA]</scope>
    <source>
        <strain evidence="2 4">ZXPA-20</strain>
        <plasmid evidence="2 4">pZXPA-20-602k</plasmid>
    </source>
</reference>
<geneLocation type="plasmid" evidence="2 4">
    <name>pZXPA-20-602k</name>
</geneLocation>
<dbReference type="RefSeq" id="WP_084852000.1">
    <property type="nucleotide sequence ID" value="NZ_CP061724.1"/>
</dbReference>
<dbReference type="InterPro" id="IPR011990">
    <property type="entry name" value="TPR-like_helical_dom_sf"/>
</dbReference>
<dbReference type="AlphaFoldDB" id="A0A1X0ZR72"/>
<protein>
    <recommendedName>
        <fullName evidence="5">Sel1 repeat family protein</fullName>
    </recommendedName>
</protein>
<reference evidence="1 3" key="1">
    <citation type="submission" date="2017-04" db="EMBL/GenBank/DDBJ databases">
        <title>Presence of VIM-2 positive Pseudomonas species in chickens and their surrounding environment.</title>
        <authorList>
            <person name="Zhang R."/>
        </authorList>
    </citation>
    <scope>NUCLEOTIDE SEQUENCE [LARGE SCALE GENOMIC DNA]</scope>
    <source>
        <strain evidence="1 3">DZ-C18</strain>
    </source>
</reference>